<protein>
    <recommendedName>
        <fullName evidence="3">Translocation and assembly module subunit TamA</fullName>
    </recommendedName>
    <alternativeName>
        <fullName evidence="9">Autotransporter assembly factor TamA</fullName>
    </alternativeName>
</protein>
<proteinExistence type="inferred from homology"/>
<dbReference type="InterPro" id="IPR000184">
    <property type="entry name" value="Bac_surfAg_D15"/>
</dbReference>
<comment type="subcellular location">
    <subcellularLocation>
        <location evidence="1">Cell outer membrane</location>
    </subcellularLocation>
</comment>
<evidence type="ECO:0000256" key="4">
    <source>
        <dbReference type="ARBA" id="ARBA00022452"/>
    </source>
</evidence>
<feature type="domain" description="TamA POTRA" evidence="13">
    <location>
        <begin position="33"/>
        <end position="108"/>
    </location>
</feature>
<dbReference type="PANTHER" id="PTHR12815:SF47">
    <property type="entry name" value="TRANSLOCATION AND ASSEMBLY MODULE SUBUNIT TAMA"/>
    <property type="match status" value="1"/>
</dbReference>
<evidence type="ECO:0000256" key="9">
    <source>
        <dbReference type="ARBA" id="ARBA00033063"/>
    </source>
</evidence>
<evidence type="ECO:0000256" key="1">
    <source>
        <dbReference type="ARBA" id="ARBA00004442"/>
    </source>
</evidence>
<feature type="signal peptide" evidence="11">
    <location>
        <begin position="1"/>
        <end position="27"/>
    </location>
</feature>
<keyword evidence="5" id="KW-0812">Transmembrane</keyword>
<keyword evidence="15" id="KW-1185">Reference proteome</keyword>
<evidence type="ECO:0000313" key="14">
    <source>
        <dbReference type="EMBL" id="KGD60488.1"/>
    </source>
</evidence>
<evidence type="ECO:0000256" key="7">
    <source>
        <dbReference type="ARBA" id="ARBA00023136"/>
    </source>
</evidence>
<dbReference type="InterPro" id="IPR039910">
    <property type="entry name" value="D15-like"/>
</dbReference>
<keyword evidence="8" id="KW-0998">Cell outer membrane</keyword>
<keyword evidence="7" id="KW-0472">Membrane</keyword>
<comment type="caution">
    <text evidence="14">The sequence shown here is derived from an EMBL/GenBank/DDBJ whole genome shotgun (WGS) entry which is preliminary data.</text>
</comment>
<keyword evidence="6 11" id="KW-0732">Signal</keyword>
<evidence type="ECO:0000256" key="10">
    <source>
        <dbReference type="ARBA" id="ARBA00093548"/>
    </source>
</evidence>
<evidence type="ECO:0000256" key="5">
    <source>
        <dbReference type="ARBA" id="ARBA00022692"/>
    </source>
</evidence>
<comment type="subunit">
    <text evidence="10">Interacts with TamB to form the translocation and assembly module (TAM).</text>
</comment>
<dbReference type="Pfam" id="PF01103">
    <property type="entry name" value="Omp85"/>
    <property type="match status" value="1"/>
</dbReference>
<dbReference type="Proteomes" id="UP000029443">
    <property type="component" value="Unassembled WGS sequence"/>
</dbReference>
<evidence type="ECO:0000256" key="6">
    <source>
        <dbReference type="ARBA" id="ARBA00022729"/>
    </source>
</evidence>
<evidence type="ECO:0000313" key="15">
    <source>
        <dbReference type="Proteomes" id="UP000029443"/>
    </source>
</evidence>
<feature type="chain" id="PRO_5047090702" description="Translocation and assembly module subunit TamA" evidence="11">
    <location>
        <begin position="28"/>
        <end position="582"/>
    </location>
</feature>
<name>A0ABR4WAS3_9GAMM</name>
<accession>A0ABR4WAS3</accession>
<feature type="domain" description="Bacterial surface antigen (D15)" evidence="12">
    <location>
        <begin position="240"/>
        <end position="579"/>
    </location>
</feature>
<dbReference type="PANTHER" id="PTHR12815">
    <property type="entry name" value="SORTING AND ASSEMBLY MACHINERY SAMM50 PROTEIN FAMILY MEMBER"/>
    <property type="match status" value="1"/>
</dbReference>
<evidence type="ECO:0000259" key="13">
    <source>
        <dbReference type="Pfam" id="PF17243"/>
    </source>
</evidence>
<sequence>MQDLRAPQQTTWLATLLLMLLAMPAFADDAPQLRITGNASDAVSDNIRALVDLSRYPCEPPTAQYGLIRRQILANSQQALQAMGYYESTLSLSTDREDGCVRVTLDVDTGPAVILQRADIRIGGDAANDPVFNQLVANAQLAIGQRLQHDQYTALKKNLQQHLISRGYVQGRLTRHRLSVDTRKRLATMTLHVDSGPRYDFGAITITGSELKDKLVNAYLGFTQGEPFNSKQLLETQQAFLGAGYFSAVRVQKGTPDDSTRTIPVSITLTDNNRWSLLAGVGASTDTGPRVRLGVENRRVNRAGHRFRAETEVSQVQQGAGASYQIPLKDPQRERLDFHTSYVNEVTDSKDNERWTTGADYIVELQNRWVTTTSLTYLRETYEIAEEVDQAELIIPGFQLSRVKANDPIYPSFGWRLSSKIRFANRNLSSTASFVQLTGNGKILFPLLGGRVLVRGDLGYTEVTDVRELPASIRFFAGGDSSVRGFAYESLGPRADNGEVIGGRHLATGSLEYDHPITEKWHLAVFTDGGNAFNDFDDFEIRRSAGFGIRWRSPLGPIRLDLARAVDEQREWRLHLSMGPDL</sequence>
<evidence type="ECO:0000256" key="8">
    <source>
        <dbReference type="ARBA" id="ARBA00023237"/>
    </source>
</evidence>
<gene>
    <name evidence="14" type="ORF">T9A_02444</name>
</gene>
<keyword evidence="4" id="KW-1134">Transmembrane beta strand</keyword>
<dbReference type="Gene3D" id="2.40.160.50">
    <property type="entry name" value="membrane protein fhac: a member of the omp85/tpsb transporter family"/>
    <property type="match status" value="1"/>
</dbReference>
<evidence type="ECO:0000259" key="12">
    <source>
        <dbReference type="Pfam" id="PF01103"/>
    </source>
</evidence>
<reference evidence="14 15" key="1">
    <citation type="submission" date="2012-09" db="EMBL/GenBank/DDBJ databases">
        <title>Genome Sequence of alkane-degrading Bacterium Alcanivorax jadensis T9.</title>
        <authorList>
            <person name="Lai Q."/>
            <person name="Shao Z."/>
        </authorList>
    </citation>
    <scope>NUCLEOTIDE SEQUENCE [LARGE SCALE GENOMIC DNA]</scope>
    <source>
        <strain evidence="14 15">T9</strain>
    </source>
</reference>
<organism evidence="14 15">
    <name type="scientific">Alcanivorax jadensis T9</name>
    <dbReference type="NCBI Taxonomy" id="1177181"/>
    <lineage>
        <taxon>Bacteria</taxon>
        <taxon>Pseudomonadati</taxon>
        <taxon>Pseudomonadota</taxon>
        <taxon>Gammaproteobacteria</taxon>
        <taxon>Oceanospirillales</taxon>
        <taxon>Alcanivoracaceae</taxon>
        <taxon>Alcanivorax</taxon>
    </lineage>
</organism>
<comment type="similarity">
    <text evidence="2">Belongs to the TamA family.</text>
</comment>
<dbReference type="InterPro" id="IPR035243">
    <property type="entry name" value="TamA_POTRA_Dom_1"/>
</dbReference>
<dbReference type="Gene3D" id="3.10.20.310">
    <property type="entry name" value="membrane protein fhac"/>
    <property type="match status" value="3"/>
</dbReference>
<dbReference type="Pfam" id="PF17243">
    <property type="entry name" value="POTRA_TamA_1"/>
    <property type="match status" value="1"/>
</dbReference>
<dbReference type="EMBL" id="ARXU01000010">
    <property type="protein sequence ID" value="KGD60488.1"/>
    <property type="molecule type" value="Genomic_DNA"/>
</dbReference>
<evidence type="ECO:0000256" key="2">
    <source>
        <dbReference type="ARBA" id="ARBA00010248"/>
    </source>
</evidence>
<evidence type="ECO:0000256" key="11">
    <source>
        <dbReference type="SAM" id="SignalP"/>
    </source>
</evidence>
<dbReference type="RefSeq" id="WP_052042976.1">
    <property type="nucleotide sequence ID" value="NZ_ARXU01000010.1"/>
</dbReference>
<evidence type="ECO:0000256" key="3">
    <source>
        <dbReference type="ARBA" id="ARBA00015419"/>
    </source>
</evidence>